<proteinExistence type="predicted"/>
<name>A0ACC1SSH6_9HYPO</name>
<keyword evidence="2" id="KW-1185">Reference proteome</keyword>
<evidence type="ECO:0000313" key="2">
    <source>
        <dbReference type="Proteomes" id="UP001148629"/>
    </source>
</evidence>
<sequence length="525" mass="59024">MTPTYTADLWKHRANFLLTRTDMSSSMSNSIEHIATDWHPDSLANAGGSSLPFSPGFALEPVHFHPQPTARWDENPLLEEAASFSVEDQSSHTPSEEENLKSIRYSCPYRKRNPGIFNVRDYPACAGRSFSTIPLLKQHIKTAHMLADFDKKCVSCGAWFRDDKAFGTHLSTKMCTKLPRPQVYGYDFGITKDVEDLLRDRRQKNQVLTWDGIWRTIFPGCTGVPDPSHHAFADNNEAEEPFKMDLSPFSAGNPVGVERISEDSNYRPLLNELGFYDAPMLDHPHRDQPAQHHVSQSRHLKRDHSTFLSGSPPDPTGDDLPPSLGKGKITGDTSYSCPYRKCNPTVFNVRDHPACATRSFPSINLVKRHVLNAHLLDQYNEQCPACLSWFRSQSALSSHSKNGICPKSCRSSTTKLDMGISEETADKLRQRRASRQVLTWDDLWTTLFPGRADVPNREFVPVIEGPEAIDLFRKSLAETDGLASQHAWDLLGSSCGDVGRALRDLYGLMMEGRSKESNASYRIER</sequence>
<protein>
    <submittedName>
        <fullName evidence="1">Uncharacterized protein</fullName>
    </submittedName>
</protein>
<accession>A0ACC1SSH6</accession>
<evidence type="ECO:0000313" key="1">
    <source>
        <dbReference type="EMBL" id="KAJ3545429.1"/>
    </source>
</evidence>
<dbReference type="Proteomes" id="UP001148629">
    <property type="component" value="Unassembled WGS sequence"/>
</dbReference>
<comment type="caution">
    <text evidence="1">The sequence shown here is derived from an EMBL/GenBank/DDBJ whole genome shotgun (WGS) entry which is preliminary data.</text>
</comment>
<reference evidence="1" key="1">
    <citation type="submission" date="2022-08" db="EMBL/GenBank/DDBJ databases">
        <title>Genome Sequence of Fusarium decemcellulare.</title>
        <authorList>
            <person name="Buettner E."/>
        </authorList>
    </citation>
    <scope>NUCLEOTIDE SEQUENCE</scope>
    <source>
        <strain evidence="1">Babe19</strain>
    </source>
</reference>
<organism evidence="1 2">
    <name type="scientific">Fusarium decemcellulare</name>
    <dbReference type="NCBI Taxonomy" id="57161"/>
    <lineage>
        <taxon>Eukaryota</taxon>
        <taxon>Fungi</taxon>
        <taxon>Dikarya</taxon>
        <taxon>Ascomycota</taxon>
        <taxon>Pezizomycotina</taxon>
        <taxon>Sordariomycetes</taxon>
        <taxon>Hypocreomycetidae</taxon>
        <taxon>Hypocreales</taxon>
        <taxon>Nectriaceae</taxon>
        <taxon>Fusarium</taxon>
        <taxon>Fusarium decemcellulare species complex</taxon>
    </lineage>
</organism>
<gene>
    <name evidence="1" type="ORF">NM208_g2509</name>
</gene>
<dbReference type="EMBL" id="JANRMS010000151">
    <property type="protein sequence ID" value="KAJ3545429.1"/>
    <property type="molecule type" value="Genomic_DNA"/>
</dbReference>